<dbReference type="Pfam" id="PF03061">
    <property type="entry name" value="4HBT"/>
    <property type="match status" value="1"/>
</dbReference>
<dbReference type="SUPFAM" id="SSF54637">
    <property type="entry name" value="Thioesterase/thiol ester dehydrase-isomerase"/>
    <property type="match status" value="1"/>
</dbReference>
<dbReference type="GO" id="GO:0006637">
    <property type="term" value="P:acyl-CoA metabolic process"/>
    <property type="evidence" value="ECO:0007669"/>
    <property type="project" value="TreeGrafter"/>
</dbReference>
<accession>A0A1I6LST9</accession>
<dbReference type="InterPro" id="IPR029069">
    <property type="entry name" value="HotDog_dom_sf"/>
</dbReference>
<dbReference type="GO" id="GO:0009062">
    <property type="term" value="P:fatty acid catabolic process"/>
    <property type="evidence" value="ECO:0007669"/>
    <property type="project" value="TreeGrafter"/>
</dbReference>
<name>A0A1I6LST9_9EURY</name>
<feature type="domain" description="HotDog ACOT-type" evidence="2">
    <location>
        <begin position="5"/>
        <end position="117"/>
    </location>
</feature>
<keyword evidence="1 3" id="KW-0378">Hydrolase</keyword>
<dbReference type="STRING" id="767519.SAMN05216559_3046"/>
<dbReference type="PANTHER" id="PTHR11049:SF24">
    <property type="entry name" value="CYTOSOLIC ACYL COENZYME A THIOESTER HYDROLASE"/>
    <property type="match status" value="1"/>
</dbReference>
<protein>
    <submittedName>
        <fullName evidence="3">Acyl-CoA hydrolase</fullName>
    </submittedName>
</protein>
<dbReference type="AlphaFoldDB" id="A0A1I6LST9"/>
<reference evidence="3 4" key="1">
    <citation type="submission" date="2016-10" db="EMBL/GenBank/DDBJ databases">
        <authorList>
            <person name="de Groot N.N."/>
        </authorList>
    </citation>
    <scope>NUCLEOTIDE SEQUENCE [LARGE SCALE GENOMIC DNA]</scope>
    <source>
        <strain evidence="3 4">CGMCC 1.10457</strain>
    </source>
</reference>
<dbReference type="RefSeq" id="WP_089817393.1">
    <property type="nucleotide sequence ID" value="NZ_FOZK01000003.1"/>
</dbReference>
<dbReference type="GO" id="GO:0005829">
    <property type="term" value="C:cytosol"/>
    <property type="evidence" value="ECO:0007669"/>
    <property type="project" value="TreeGrafter"/>
</dbReference>
<dbReference type="PROSITE" id="PS51770">
    <property type="entry name" value="HOTDOG_ACOT"/>
    <property type="match status" value="1"/>
</dbReference>
<dbReference type="InterPro" id="IPR040170">
    <property type="entry name" value="Cytosol_ACT"/>
</dbReference>
<dbReference type="CDD" id="cd03442">
    <property type="entry name" value="BFIT_BACH"/>
    <property type="match status" value="1"/>
</dbReference>
<proteinExistence type="predicted"/>
<evidence type="ECO:0000313" key="4">
    <source>
        <dbReference type="Proteomes" id="UP000199062"/>
    </source>
</evidence>
<dbReference type="GO" id="GO:0052816">
    <property type="term" value="F:long-chain fatty acyl-CoA hydrolase activity"/>
    <property type="evidence" value="ECO:0007669"/>
    <property type="project" value="TreeGrafter"/>
</dbReference>
<evidence type="ECO:0000256" key="1">
    <source>
        <dbReference type="ARBA" id="ARBA00022801"/>
    </source>
</evidence>
<keyword evidence="4" id="KW-1185">Reference proteome</keyword>
<evidence type="ECO:0000313" key="3">
    <source>
        <dbReference type="EMBL" id="SFS06489.1"/>
    </source>
</evidence>
<dbReference type="Gene3D" id="3.10.129.10">
    <property type="entry name" value="Hotdog Thioesterase"/>
    <property type="match status" value="1"/>
</dbReference>
<gene>
    <name evidence="3" type="ORF">SAMN05216559_3046</name>
</gene>
<evidence type="ECO:0000259" key="2">
    <source>
        <dbReference type="PROSITE" id="PS51770"/>
    </source>
</evidence>
<organism evidence="3 4">
    <name type="scientific">Halomicrobium zhouii</name>
    <dbReference type="NCBI Taxonomy" id="767519"/>
    <lineage>
        <taxon>Archaea</taxon>
        <taxon>Methanobacteriati</taxon>
        <taxon>Methanobacteriota</taxon>
        <taxon>Stenosarchaea group</taxon>
        <taxon>Halobacteria</taxon>
        <taxon>Halobacteriales</taxon>
        <taxon>Haloarculaceae</taxon>
        <taxon>Halomicrobium</taxon>
    </lineage>
</organism>
<dbReference type="PANTHER" id="PTHR11049">
    <property type="entry name" value="ACYL COENZYME A THIOESTER HYDROLASE"/>
    <property type="match status" value="1"/>
</dbReference>
<dbReference type="EMBL" id="FOZK01000003">
    <property type="protein sequence ID" value="SFS06489.1"/>
    <property type="molecule type" value="Genomic_DNA"/>
</dbReference>
<dbReference type="Proteomes" id="UP000199062">
    <property type="component" value="Unassembled WGS sequence"/>
</dbReference>
<sequence length="147" mass="16484">MPDLMDTYIENRWLVQPNHANNLQTTHGGNVLKWMDELGALSAMRFSGENCVTARMDQVNFKRPIPVGDVALIRAYVFEAGRTSVQVRLEAFREDPRTGDRVPTTESYSVYVAVDDDGEPTSVPELTVDSERGCELHEQAVAENAER</sequence>
<dbReference type="InterPro" id="IPR006683">
    <property type="entry name" value="Thioestr_dom"/>
</dbReference>
<dbReference type="InterPro" id="IPR033120">
    <property type="entry name" value="HOTDOG_ACOT"/>
</dbReference>
<dbReference type="OrthoDB" id="15030at2157"/>